<feature type="transmembrane region" description="Helical" evidence="1">
    <location>
        <begin position="28"/>
        <end position="48"/>
    </location>
</feature>
<dbReference type="EMBL" id="JBHTOK010000005">
    <property type="protein sequence ID" value="MFD1440005.1"/>
    <property type="molecule type" value="Genomic_DNA"/>
</dbReference>
<comment type="caution">
    <text evidence="2">The sequence shown here is derived from an EMBL/GenBank/DDBJ whole genome shotgun (WGS) entry which is preliminary data.</text>
</comment>
<gene>
    <name evidence="2" type="ORF">ACFQ5K_01185</name>
</gene>
<organism evidence="2 3">
    <name type="scientific">Lacticaseibacillus hegangensis</name>
    <dbReference type="NCBI Taxonomy" id="2486010"/>
    <lineage>
        <taxon>Bacteria</taxon>
        <taxon>Bacillati</taxon>
        <taxon>Bacillota</taxon>
        <taxon>Bacilli</taxon>
        <taxon>Lactobacillales</taxon>
        <taxon>Lactobacillaceae</taxon>
        <taxon>Lacticaseibacillus</taxon>
    </lineage>
</organism>
<keyword evidence="1" id="KW-0812">Transmembrane</keyword>
<keyword evidence="1" id="KW-0472">Membrane</keyword>
<evidence type="ECO:0000313" key="3">
    <source>
        <dbReference type="Proteomes" id="UP001597212"/>
    </source>
</evidence>
<dbReference type="Proteomes" id="UP001597212">
    <property type="component" value="Unassembled WGS sequence"/>
</dbReference>
<accession>A0ABW4CTC7</accession>
<evidence type="ECO:0008006" key="4">
    <source>
        <dbReference type="Google" id="ProtNLM"/>
    </source>
</evidence>
<evidence type="ECO:0000313" key="2">
    <source>
        <dbReference type="EMBL" id="MFD1440005.1"/>
    </source>
</evidence>
<protein>
    <recommendedName>
        <fullName evidence="4">DUF2651 domain-containing protein</fullName>
    </recommendedName>
</protein>
<feature type="transmembrane region" description="Helical" evidence="1">
    <location>
        <begin position="55"/>
        <end position="75"/>
    </location>
</feature>
<keyword evidence="1" id="KW-1133">Transmembrane helix</keyword>
<keyword evidence="3" id="KW-1185">Reference proteome</keyword>
<evidence type="ECO:0000256" key="1">
    <source>
        <dbReference type="SAM" id="Phobius"/>
    </source>
</evidence>
<dbReference type="RefSeq" id="WP_125756329.1">
    <property type="nucleotide sequence ID" value="NZ_JBHTOK010000005.1"/>
</dbReference>
<sequence>MTILLNLLIFLITGGLLAVTTARLKQPLNYIVTGLVALALLIFASKFYGLGWFTFLYLVWMVAVVGGLLFLRAYLRAQKKAR</sequence>
<reference evidence="3" key="1">
    <citation type="journal article" date="2019" name="Int. J. Syst. Evol. Microbiol.">
        <title>The Global Catalogue of Microorganisms (GCM) 10K type strain sequencing project: providing services to taxonomists for standard genome sequencing and annotation.</title>
        <authorList>
            <consortium name="The Broad Institute Genomics Platform"/>
            <consortium name="The Broad Institute Genome Sequencing Center for Infectious Disease"/>
            <person name="Wu L."/>
            <person name="Ma J."/>
        </authorList>
    </citation>
    <scope>NUCLEOTIDE SEQUENCE [LARGE SCALE GENOMIC DNA]</scope>
    <source>
        <strain evidence="3">CCM 8912</strain>
    </source>
</reference>
<name>A0ABW4CTC7_9LACO</name>
<proteinExistence type="predicted"/>